<dbReference type="Gene3D" id="3.40.250.10">
    <property type="entry name" value="Rhodanese-like domain"/>
    <property type="match status" value="1"/>
</dbReference>
<evidence type="ECO:0000313" key="2">
    <source>
        <dbReference type="EMBL" id="KAF0300531.1"/>
    </source>
</evidence>
<name>A0A6A4WEX1_AMPAM</name>
<evidence type="ECO:0000313" key="3">
    <source>
        <dbReference type="Proteomes" id="UP000440578"/>
    </source>
</evidence>
<dbReference type="PANTHER" id="PTHR44086">
    <property type="entry name" value="THIOSULFATE SULFURTRANSFERASE RDL2, MITOCHONDRIAL-RELATED"/>
    <property type="match status" value="1"/>
</dbReference>
<reference evidence="2 3" key="1">
    <citation type="submission" date="2019-07" db="EMBL/GenBank/DDBJ databases">
        <title>Draft genome assembly of a fouling barnacle, Amphibalanus amphitrite (Darwin, 1854): The first reference genome for Thecostraca.</title>
        <authorList>
            <person name="Kim W."/>
        </authorList>
    </citation>
    <scope>NUCLEOTIDE SEQUENCE [LARGE SCALE GENOMIC DNA]</scope>
    <source>
        <strain evidence="2">SNU_AA5</strain>
        <tissue evidence="2">Soma without cirri and trophi</tissue>
    </source>
</reference>
<dbReference type="InterPro" id="IPR001763">
    <property type="entry name" value="Rhodanese-like_dom"/>
</dbReference>
<dbReference type="Proteomes" id="UP000440578">
    <property type="component" value="Unassembled WGS sequence"/>
</dbReference>
<proteinExistence type="predicted"/>
<dbReference type="PROSITE" id="PS50206">
    <property type="entry name" value="RHODANESE_3"/>
    <property type="match status" value="1"/>
</dbReference>
<dbReference type="Pfam" id="PF00581">
    <property type="entry name" value="Rhodanese"/>
    <property type="match status" value="1"/>
</dbReference>
<dbReference type="SUPFAM" id="SSF52821">
    <property type="entry name" value="Rhodanese/Cell cycle control phosphatase"/>
    <property type="match status" value="1"/>
</dbReference>
<evidence type="ECO:0000259" key="1">
    <source>
        <dbReference type="PROSITE" id="PS50206"/>
    </source>
</evidence>
<sequence length="124" mass="13623">MHLQYKTKSRPADFAAVKEALDTGSATVIDVRNPGELQEKGKLPKAVNVPMTELKEAMELSPEEFQNKYGFVQPSQSDPLIVHCNRGGRAARAATQLTESGFSNVRLYQGSFNDWVSNGGPLEK</sequence>
<keyword evidence="3" id="KW-1185">Reference proteome</keyword>
<dbReference type="InterPro" id="IPR036873">
    <property type="entry name" value="Rhodanese-like_dom_sf"/>
</dbReference>
<comment type="caution">
    <text evidence="2">The sequence shown here is derived from an EMBL/GenBank/DDBJ whole genome shotgun (WGS) entry which is preliminary data.</text>
</comment>
<dbReference type="OrthoDB" id="566238at2759"/>
<protein>
    <submittedName>
        <fullName evidence="2">Rhodanese domain-containing protein</fullName>
    </submittedName>
</protein>
<dbReference type="EMBL" id="VIIS01001256">
    <property type="protein sequence ID" value="KAF0300531.1"/>
    <property type="molecule type" value="Genomic_DNA"/>
</dbReference>
<organism evidence="2 3">
    <name type="scientific">Amphibalanus amphitrite</name>
    <name type="common">Striped barnacle</name>
    <name type="synonym">Balanus amphitrite</name>
    <dbReference type="NCBI Taxonomy" id="1232801"/>
    <lineage>
        <taxon>Eukaryota</taxon>
        <taxon>Metazoa</taxon>
        <taxon>Ecdysozoa</taxon>
        <taxon>Arthropoda</taxon>
        <taxon>Crustacea</taxon>
        <taxon>Multicrustacea</taxon>
        <taxon>Cirripedia</taxon>
        <taxon>Thoracica</taxon>
        <taxon>Thoracicalcarea</taxon>
        <taxon>Balanomorpha</taxon>
        <taxon>Balanoidea</taxon>
        <taxon>Balanidae</taxon>
        <taxon>Amphibalaninae</taxon>
        <taxon>Amphibalanus</taxon>
    </lineage>
</organism>
<gene>
    <name evidence="2" type="ORF">FJT64_026983</name>
</gene>
<dbReference type="SMART" id="SM00450">
    <property type="entry name" value="RHOD"/>
    <property type="match status" value="1"/>
</dbReference>
<accession>A0A6A4WEX1</accession>
<feature type="domain" description="Rhodanese" evidence="1">
    <location>
        <begin position="22"/>
        <end position="124"/>
    </location>
</feature>
<dbReference type="AlphaFoldDB" id="A0A6A4WEX1"/>
<dbReference type="PANTHER" id="PTHR44086:SF10">
    <property type="entry name" value="THIOSULFATE SULFURTRANSFERASE_RHODANESE-LIKE DOMAIN-CONTAINING PROTEIN 3"/>
    <property type="match status" value="1"/>
</dbReference>